<dbReference type="GO" id="GO:0046872">
    <property type="term" value="F:metal ion binding"/>
    <property type="evidence" value="ECO:0007669"/>
    <property type="project" value="UniProtKB-KW"/>
</dbReference>
<name>A0A0W8FHV8_9ZZZZ</name>
<proteinExistence type="inferred from homology"/>
<evidence type="ECO:0000313" key="7">
    <source>
        <dbReference type="EMBL" id="KUG20488.1"/>
    </source>
</evidence>
<dbReference type="Gene3D" id="3.40.440.10">
    <property type="entry name" value="Adenylosuccinate Synthetase, subunit A, domain 1"/>
    <property type="match status" value="2"/>
</dbReference>
<sequence length="359" mass="38941">MESRFLDCILTFISMNRSILHDIMSCTVIVGGFFGDEGKGKIVAHIAHKDRPAIISRGGVGPNAGHTVMKGATEYGVRMVPSGFIYPDARLCIGAGVLVDPRVFLHEVDMLGVRGRIFVDGRCGIIEEEHIARDRGSEHLRATIGSTGTGCGPANADRVMRTLRQAKDLPELADYITDVPLELNTAIDEGRVVLLEGTQGFGISLFYGTYPYVTSKDTSASQIAADNGVGPTRIDDVIVVFKAYPTRVGEGPFTTELSVTRSHEMGIEEYGTVTHRQRRIGQWDGAMARYSAMVNGCTQAAITGIDRVDEECFGATEYARLTPKAKEFVRQAEEDIGVPVTLISTGPEVSQIVDLRGEI</sequence>
<keyword evidence="5" id="KW-0460">Magnesium</keyword>
<evidence type="ECO:0000256" key="5">
    <source>
        <dbReference type="ARBA" id="ARBA00022842"/>
    </source>
</evidence>
<dbReference type="Pfam" id="PF00709">
    <property type="entry name" value="Adenylsucc_synt"/>
    <property type="match status" value="2"/>
</dbReference>
<evidence type="ECO:0000256" key="3">
    <source>
        <dbReference type="ARBA" id="ARBA00022741"/>
    </source>
</evidence>
<dbReference type="CDD" id="cd03108">
    <property type="entry name" value="AdSS"/>
    <property type="match status" value="1"/>
</dbReference>
<comment type="caution">
    <text evidence="7">The sequence shown here is derived from an EMBL/GenBank/DDBJ whole genome shotgun (WGS) entry which is preliminary data.</text>
</comment>
<dbReference type="Gene3D" id="3.90.170.10">
    <property type="entry name" value="Adenylosuccinate Synthetase, subunit A, domain 3"/>
    <property type="match status" value="2"/>
</dbReference>
<dbReference type="GO" id="GO:0005737">
    <property type="term" value="C:cytoplasm"/>
    <property type="evidence" value="ECO:0007669"/>
    <property type="project" value="TreeGrafter"/>
</dbReference>
<dbReference type="PANTHER" id="PTHR11846:SF0">
    <property type="entry name" value="ADENYLOSUCCINATE SYNTHETASE"/>
    <property type="match status" value="1"/>
</dbReference>
<keyword evidence="2" id="KW-0479">Metal-binding</keyword>
<accession>A0A0W8FHV8</accession>
<keyword evidence="3" id="KW-0547">Nucleotide-binding</keyword>
<dbReference type="SMART" id="SM00788">
    <property type="entry name" value="Adenylsucc_synt"/>
    <property type="match status" value="1"/>
</dbReference>
<evidence type="ECO:0000256" key="4">
    <source>
        <dbReference type="ARBA" id="ARBA00022755"/>
    </source>
</evidence>
<dbReference type="PROSITE" id="PS01266">
    <property type="entry name" value="ADENYLOSUCCIN_SYN_1"/>
    <property type="match status" value="1"/>
</dbReference>
<gene>
    <name evidence="7" type="ORF">ASZ90_009772</name>
</gene>
<reference evidence="7" key="1">
    <citation type="journal article" date="2015" name="Proc. Natl. Acad. Sci. U.S.A.">
        <title>Networks of energetic and metabolic interactions define dynamics in microbial communities.</title>
        <authorList>
            <person name="Embree M."/>
            <person name="Liu J.K."/>
            <person name="Al-Bassam M.M."/>
            <person name="Zengler K."/>
        </authorList>
    </citation>
    <scope>NUCLEOTIDE SEQUENCE</scope>
</reference>
<evidence type="ECO:0000256" key="1">
    <source>
        <dbReference type="ARBA" id="ARBA00022598"/>
    </source>
</evidence>
<evidence type="ECO:0000256" key="6">
    <source>
        <dbReference type="ARBA" id="ARBA00023134"/>
    </source>
</evidence>
<dbReference type="SUPFAM" id="SSF52540">
    <property type="entry name" value="P-loop containing nucleoside triphosphate hydrolases"/>
    <property type="match status" value="1"/>
</dbReference>
<dbReference type="AlphaFoldDB" id="A0A0W8FHV8"/>
<dbReference type="HAMAP" id="MF_00011">
    <property type="entry name" value="Adenylosucc_synth"/>
    <property type="match status" value="1"/>
</dbReference>
<dbReference type="InterPro" id="IPR018220">
    <property type="entry name" value="Adenylosuccin_syn_GTP-bd"/>
</dbReference>
<dbReference type="PANTHER" id="PTHR11846">
    <property type="entry name" value="ADENYLOSUCCINATE SYNTHETASE"/>
    <property type="match status" value="1"/>
</dbReference>
<dbReference type="InterPro" id="IPR042111">
    <property type="entry name" value="Adenylosuccinate_synth_dom3"/>
</dbReference>
<dbReference type="InterPro" id="IPR042109">
    <property type="entry name" value="Adenylosuccinate_synth_dom1"/>
</dbReference>
<dbReference type="GO" id="GO:0005525">
    <property type="term" value="F:GTP binding"/>
    <property type="evidence" value="ECO:0007669"/>
    <property type="project" value="UniProtKB-KW"/>
</dbReference>
<dbReference type="GO" id="GO:0044208">
    <property type="term" value="P:'de novo' AMP biosynthetic process"/>
    <property type="evidence" value="ECO:0007669"/>
    <property type="project" value="TreeGrafter"/>
</dbReference>
<dbReference type="InterPro" id="IPR042110">
    <property type="entry name" value="Adenylosuccinate_synth_dom2"/>
</dbReference>
<dbReference type="EC" id="6.3.4.4" evidence="7"/>
<dbReference type="InterPro" id="IPR027417">
    <property type="entry name" value="P-loop_NTPase"/>
</dbReference>
<dbReference type="EMBL" id="LNQE01001185">
    <property type="protein sequence ID" value="KUG20488.1"/>
    <property type="molecule type" value="Genomic_DNA"/>
</dbReference>
<keyword evidence="4" id="KW-0658">Purine biosynthesis</keyword>
<dbReference type="GO" id="GO:0004019">
    <property type="term" value="F:adenylosuccinate synthase activity"/>
    <property type="evidence" value="ECO:0007669"/>
    <property type="project" value="UniProtKB-EC"/>
</dbReference>
<keyword evidence="1 7" id="KW-0436">Ligase</keyword>
<dbReference type="Gene3D" id="1.10.300.10">
    <property type="entry name" value="Adenylosuccinate Synthetase, subunit A, domain 2"/>
    <property type="match status" value="1"/>
</dbReference>
<evidence type="ECO:0000256" key="2">
    <source>
        <dbReference type="ARBA" id="ARBA00022723"/>
    </source>
</evidence>
<dbReference type="NCBIfam" id="NF003295">
    <property type="entry name" value="PRK04293.1"/>
    <property type="match status" value="1"/>
</dbReference>
<keyword evidence="6" id="KW-0342">GTP-binding</keyword>
<protein>
    <submittedName>
        <fullName evidence="7">Adenylosuccinate synthetase</fullName>
        <ecNumber evidence="7">6.3.4.4</ecNumber>
    </submittedName>
</protein>
<dbReference type="GO" id="GO:0046040">
    <property type="term" value="P:IMP metabolic process"/>
    <property type="evidence" value="ECO:0007669"/>
    <property type="project" value="TreeGrafter"/>
</dbReference>
<dbReference type="InterPro" id="IPR001114">
    <property type="entry name" value="Adenylosuccinate_synthetase"/>
</dbReference>
<organism evidence="7">
    <name type="scientific">hydrocarbon metagenome</name>
    <dbReference type="NCBI Taxonomy" id="938273"/>
    <lineage>
        <taxon>unclassified sequences</taxon>
        <taxon>metagenomes</taxon>
        <taxon>ecological metagenomes</taxon>
    </lineage>
</organism>